<evidence type="ECO:0000313" key="2">
    <source>
        <dbReference type="EMBL" id="KAF8435845.1"/>
    </source>
</evidence>
<evidence type="ECO:0000256" key="1">
    <source>
        <dbReference type="SAM" id="MobiDB-lite"/>
    </source>
</evidence>
<dbReference type="EMBL" id="WHUW01000024">
    <property type="protein sequence ID" value="KAF8435845.1"/>
    <property type="molecule type" value="Genomic_DNA"/>
</dbReference>
<evidence type="ECO:0000313" key="3">
    <source>
        <dbReference type="Proteomes" id="UP001194468"/>
    </source>
</evidence>
<comment type="caution">
    <text evidence="2">The sequence shown here is derived from an EMBL/GenBank/DDBJ whole genome shotgun (WGS) entry which is preliminary data.</text>
</comment>
<reference evidence="2" key="2">
    <citation type="journal article" date="2020" name="Nat. Commun.">
        <title>Large-scale genome sequencing of mycorrhizal fungi provides insights into the early evolution of symbiotic traits.</title>
        <authorList>
            <person name="Miyauchi S."/>
            <person name="Kiss E."/>
            <person name="Kuo A."/>
            <person name="Drula E."/>
            <person name="Kohler A."/>
            <person name="Sanchez-Garcia M."/>
            <person name="Morin E."/>
            <person name="Andreopoulos B."/>
            <person name="Barry K.W."/>
            <person name="Bonito G."/>
            <person name="Buee M."/>
            <person name="Carver A."/>
            <person name="Chen C."/>
            <person name="Cichocki N."/>
            <person name="Clum A."/>
            <person name="Culley D."/>
            <person name="Crous P.W."/>
            <person name="Fauchery L."/>
            <person name="Girlanda M."/>
            <person name="Hayes R.D."/>
            <person name="Keri Z."/>
            <person name="LaButti K."/>
            <person name="Lipzen A."/>
            <person name="Lombard V."/>
            <person name="Magnuson J."/>
            <person name="Maillard F."/>
            <person name="Murat C."/>
            <person name="Nolan M."/>
            <person name="Ohm R.A."/>
            <person name="Pangilinan J."/>
            <person name="Pereira M.F."/>
            <person name="Perotto S."/>
            <person name="Peter M."/>
            <person name="Pfister S."/>
            <person name="Riley R."/>
            <person name="Sitrit Y."/>
            <person name="Stielow J.B."/>
            <person name="Szollosi G."/>
            <person name="Zifcakova L."/>
            <person name="Stursova M."/>
            <person name="Spatafora J.W."/>
            <person name="Tedersoo L."/>
            <person name="Vaario L.M."/>
            <person name="Yamada A."/>
            <person name="Yan M."/>
            <person name="Wang P."/>
            <person name="Xu J."/>
            <person name="Bruns T."/>
            <person name="Baldrian P."/>
            <person name="Vilgalys R."/>
            <person name="Dunand C."/>
            <person name="Henrissat B."/>
            <person name="Grigoriev I.V."/>
            <person name="Hibbett D."/>
            <person name="Nagy L.G."/>
            <person name="Martin F.M."/>
        </authorList>
    </citation>
    <scope>NUCLEOTIDE SEQUENCE</scope>
    <source>
        <strain evidence="2">BED1</strain>
    </source>
</reference>
<organism evidence="2 3">
    <name type="scientific">Boletus edulis BED1</name>
    <dbReference type="NCBI Taxonomy" id="1328754"/>
    <lineage>
        <taxon>Eukaryota</taxon>
        <taxon>Fungi</taxon>
        <taxon>Dikarya</taxon>
        <taxon>Basidiomycota</taxon>
        <taxon>Agaricomycotina</taxon>
        <taxon>Agaricomycetes</taxon>
        <taxon>Agaricomycetidae</taxon>
        <taxon>Boletales</taxon>
        <taxon>Boletineae</taxon>
        <taxon>Boletaceae</taxon>
        <taxon>Boletoideae</taxon>
        <taxon>Boletus</taxon>
    </lineage>
</organism>
<dbReference type="AlphaFoldDB" id="A0AAD4BP91"/>
<gene>
    <name evidence="2" type="ORF">L210DRAFT_986258</name>
</gene>
<sequence length="319" mass="36348">MSNNVATTPNIVNATEGIDTLLRRSLAKRLATENALIMKHIKDLVMTEGLGRIKGIGGTTLHMHNTLLDFLHELQAESERQIGWVCPTFTESRCLARWRDSNVMDLSAYDIVTVTHPALPSGSIAIDGLEHVDVNDNENDSEMTDITWPPSSPFAGRREGYPTTQDPLANEETKTPWEIHQENETEEKEYTWKSVRDAILELTEEHTTIRFRRMPALIRIIWDAHWEAMERASPASTRFAIYVQIKMEIESADRAPCLMKLRHIIDAMGKVDTLGVYSAHAERLYGLGEQRLLAAMVPSERLEDFYNGRLLDEWVHQIQ</sequence>
<protein>
    <submittedName>
        <fullName evidence="2">Uncharacterized protein</fullName>
    </submittedName>
</protein>
<reference evidence="2" key="1">
    <citation type="submission" date="2019-10" db="EMBL/GenBank/DDBJ databases">
        <authorList>
            <consortium name="DOE Joint Genome Institute"/>
            <person name="Kuo A."/>
            <person name="Miyauchi S."/>
            <person name="Kiss E."/>
            <person name="Drula E."/>
            <person name="Kohler A."/>
            <person name="Sanchez-Garcia M."/>
            <person name="Andreopoulos B."/>
            <person name="Barry K.W."/>
            <person name="Bonito G."/>
            <person name="Buee M."/>
            <person name="Carver A."/>
            <person name="Chen C."/>
            <person name="Cichocki N."/>
            <person name="Clum A."/>
            <person name="Culley D."/>
            <person name="Crous P.W."/>
            <person name="Fauchery L."/>
            <person name="Girlanda M."/>
            <person name="Hayes R."/>
            <person name="Keri Z."/>
            <person name="LaButti K."/>
            <person name="Lipzen A."/>
            <person name="Lombard V."/>
            <person name="Magnuson J."/>
            <person name="Maillard F."/>
            <person name="Morin E."/>
            <person name="Murat C."/>
            <person name="Nolan M."/>
            <person name="Ohm R."/>
            <person name="Pangilinan J."/>
            <person name="Pereira M."/>
            <person name="Perotto S."/>
            <person name="Peter M."/>
            <person name="Riley R."/>
            <person name="Sitrit Y."/>
            <person name="Stielow B."/>
            <person name="Szollosi G."/>
            <person name="Zifcakova L."/>
            <person name="Stursova M."/>
            <person name="Spatafora J.W."/>
            <person name="Tedersoo L."/>
            <person name="Vaario L.-M."/>
            <person name="Yamada A."/>
            <person name="Yan M."/>
            <person name="Wang P."/>
            <person name="Xu J."/>
            <person name="Bruns T."/>
            <person name="Baldrian P."/>
            <person name="Vilgalys R."/>
            <person name="Henrissat B."/>
            <person name="Grigoriev I.V."/>
            <person name="Hibbett D."/>
            <person name="Nagy L.G."/>
            <person name="Martin F.M."/>
        </authorList>
    </citation>
    <scope>NUCLEOTIDE SEQUENCE</scope>
    <source>
        <strain evidence="2">BED1</strain>
    </source>
</reference>
<dbReference type="Proteomes" id="UP001194468">
    <property type="component" value="Unassembled WGS sequence"/>
</dbReference>
<proteinExistence type="predicted"/>
<keyword evidence="3" id="KW-1185">Reference proteome</keyword>
<name>A0AAD4BP91_BOLED</name>
<accession>A0AAD4BP91</accession>
<feature type="region of interest" description="Disordered" evidence="1">
    <location>
        <begin position="138"/>
        <end position="158"/>
    </location>
</feature>